<feature type="domain" description="JmjC" evidence="2">
    <location>
        <begin position="310"/>
        <end position="471"/>
    </location>
</feature>
<organism evidence="3 4">
    <name type="scientific">Stylophora pistillata</name>
    <name type="common">Smooth cauliflower coral</name>
    <dbReference type="NCBI Taxonomy" id="50429"/>
    <lineage>
        <taxon>Eukaryota</taxon>
        <taxon>Metazoa</taxon>
        <taxon>Cnidaria</taxon>
        <taxon>Anthozoa</taxon>
        <taxon>Hexacorallia</taxon>
        <taxon>Scleractinia</taxon>
        <taxon>Astrocoeniina</taxon>
        <taxon>Pocilloporidae</taxon>
        <taxon>Stylophora</taxon>
    </lineage>
</organism>
<dbReference type="Pfam" id="PF13621">
    <property type="entry name" value="Cupin_8"/>
    <property type="match status" value="1"/>
</dbReference>
<feature type="compositionally biased region" description="Basic and acidic residues" evidence="1">
    <location>
        <begin position="11"/>
        <end position="22"/>
    </location>
</feature>
<dbReference type="EMBL" id="LSMT01000042">
    <property type="protein sequence ID" value="PFX30966.1"/>
    <property type="molecule type" value="Genomic_DNA"/>
</dbReference>
<dbReference type="PANTHER" id="PTHR12480:SF22">
    <property type="entry name" value="JMJC DOMAIN-CONTAINING PROTEIN"/>
    <property type="match status" value="1"/>
</dbReference>
<sequence>MADPDFVTSEHLVDSSNDREYLSEWPPVNDIREESEQFSQVKRQRLDRPDHAEEKKHPSVQEIQEEERVLWARPALAKWWRKRQNDPGLKDCTKIPKSDNPNTLLKYVASLPTGEVFLKEQINLLKKKIILHPESATHHAALASYYDLLNDTSSALSSLNIAAKLDPLSKNIAWLHLKVQRSKELEDKRRSLQERFLPHPPADYKMPEPVEVERRHCNTLGAKQFLFDYCITGIPVIITGLVDTMTTAVWDFQHIKEVIGNKTATLKRTVKESTEWAKLEPAGNMKISEFIDSLQTLQEPLYLFDWSIPTHAPDLAKELRIPKYFAGDFLQRTAPGSLYRDSWPSLFIAPAGLHSDLHVDAFGSNFWMALFQGRKRWTFFQRKDIPLLYPHYQDSLDLVFDIDLSCPDLDKYPLLMSAMPRQCTLEPGELLFVPHGCPHRVENLEDSLAVSSNFVDLSNLQVVLEELRGNALIDPRSQDLLLQMTRGDFPVKMFSQQRDLSWKEFKTWPRVKYKDFDIKTSDLHDYTD</sequence>
<comment type="caution">
    <text evidence="3">The sequence shown here is derived from an EMBL/GenBank/DDBJ whole genome shotgun (WGS) entry which is preliminary data.</text>
</comment>
<dbReference type="InterPro" id="IPR003347">
    <property type="entry name" value="JmjC_dom"/>
</dbReference>
<accession>A0A2B4SNM2</accession>
<keyword evidence="4" id="KW-1185">Reference proteome</keyword>
<protein>
    <submittedName>
        <fullName evidence="3">F-box protein</fullName>
    </submittedName>
</protein>
<dbReference type="InterPro" id="IPR041667">
    <property type="entry name" value="Cupin_8"/>
</dbReference>
<proteinExistence type="predicted"/>
<dbReference type="PANTHER" id="PTHR12480">
    <property type="entry name" value="ARGININE DEMETHYLASE AND LYSYL-HYDROXYLASE JMJD"/>
    <property type="match status" value="1"/>
</dbReference>
<feature type="region of interest" description="Disordered" evidence="1">
    <location>
        <begin position="1"/>
        <end position="61"/>
    </location>
</feature>
<dbReference type="GO" id="GO:0106140">
    <property type="term" value="F:P-TEFb complex binding"/>
    <property type="evidence" value="ECO:0007669"/>
    <property type="project" value="TreeGrafter"/>
</dbReference>
<dbReference type="OrthoDB" id="47172at2759"/>
<dbReference type="GO" id="GO:0005634">
    <property type="term" value="C:nucleus"/>
    <property type="evidence" value="ECO:0007669"/>
    <property type="project" value="TreeGrafter"/>
</dbReference>
<dbReference type="AlphaFoldDB" id="A0A2B4SNM2"/>
<dbReference type="SMART" id="SM00558">
    <property type="entry name" value="JmjC"/>
    <property type="match status" value="1"/>
</dbReference>
<dbReference type="GO" id="GO:0005737">
    <property type="term" value="C:cytoplasm"/>
    <property type="evidence" value="ECO:0007669"/>
    <property type="project" value="TreeGrafter"/>
</dbReference>
<name>A0A2B4SNM2_STYPI</name>
<dbReference type="Proteomes" id="UP000225706">
    <property type="component" value="Unassembled WGS sequence"/>
</dbReference>
<dbReference type="GO" id="GO:0033749">
    <property type="term" value="F:histone H4R3 demethylase activity"/>
    <property type="evidence" value="ECO:0007669"/>
    <property type="project" value="TreeGrafter"/>
</dbReference>
<dbReference type="InterPro" id="IPR050910">
    <property type="entry name" value="JMJD6_ArgDemeth/LysHydrox"/>
</dbReference>
<dbReference type="SUPFAM" id="SSF51197">
    <property type="entry name" value="Clavaminate synthase-like"/>
    <property type="match status" value="1"/>
</dbReference>
<evidence type="ECO:0000313" key="3">
    <source>
        <dbReference type="EMBL" id="PFX30966.1"/>
    </source>
</evidence>
<evidence type="ECO:0000259" key="2">
    <source>
        <dbReference type="PROSITE" id="PS51184"/>
    </source>
</evidence>
<dbReference type="Gene3D" id="2.60.120.650">
    <property type="entry name" value="Cupin"/>
    <property type="match status" value="1"/>
</dbReference>
<dbReference type="STRING" id="50429.A0A2B4SNM2"/>
<dbReference type="PROSITE" id="PS51184">
    <property type="entry name" value="JMJC"/>
    <property type="match status" value="1"/>
</dbReference>
<gene>
    <name evidence="3" type="ORF">AWC38_SpisGene4172</name>
</gene>
<reference evidence="4" key="1">
    <citation type="journal article" date="2017" name="bioRxiv">
        <title>Comparative analysis of the genomes of Stylophora pistillata and Acropora digitifera provides evidence for extensive differences between species of corals.</title>
        <authorList>
            <person name="Voolstra C.R."/>
            <person name="Li Y."/>
            <person name="Liew Y.J."/>
            <person name="Baumgarten S."/>
            <person name="Zoccola D."/>
            <person name="Flot J.-F."/>
            <person name="Tambutte S."/>
            <person name="Allemand D."/>
            <person name="Aranda M."/>
        </authorList>
    </citation>
    <scope>NUCLEOTIDE SEQUENCE [LARGE SCALE GENOMIC DNA]</scope>
</reference>
<evidence type="ECO:0000313" key="4">
    <source>
        <dbReference type="Proteomes" id="UP000225706"/>
    </source>
</evidence>
<feature type="compositionally biased region" description="Basic and acidic residues" evidence="1">
    <location>
        <begin position="44"/>
        <end position="59"/>
    </location>
</feature>
<evidence type="ECO:0000256" key="1">
    <source>
        <dbReference type="SAM" id="MobiDB-lite"/>
    </source>
</evidence>